<dbReference type="AlphaFoldDB" id="A0A4P6K6E5"/>
<dbReference type="GO" id="GO:0022857">
    <property type="term" value="F:transmembrane transporter activity"/>
    <property type="evidence" value="ECO:0007669"/>
    <property type="project" value="InterPro"/>
</dbReference>
<dbReference type="OrthoDB" id="9810492at2"/>
<keyword evidence="4 7" id="KW-0812">Transmembrane</keyword>
<evidence type="ECO:0000256" key="2">
    <source>
        <dbReference type="ARBA" id="ARBA00022448"/>
    </source>
</evidence>
<organism evidence="9 10">
    <name type="scientific">Ktedonosporobacter rubrisoli</name>
    <dbReference type="NCBI Taxonomy" id="2509675"/>
    <lineage>
        <taxon>Bacteria</taxon>
        <taxon>Bacillati</taxon>
        <taxon>Chloroflexota</taxon>
        <taxon>Ktedonobacteria</taxon>
        <taxon>Ktedonobacterales</taxon>
        <taxon>Ktedonosporobacteraceae</taxon>
        <taxon>Ktedonosporobacter</taxon>
    </lineage>
</organism>
<evidence type="ECO:0000256" key="1">
    <source>
        <dbReference type="ARBA" id="ARBA00004651"/>
    </source>
</evidence>
<dbReference type="PROSITE" id="PS50850">
    <property type="entry name" value="MFS"/>
    <property type="match status" value="1"/>
</dbReference>
<dbReference type="KEGG" id="kbs:EPA93_23890"/>
<dbReference type="CDD" id="cd17325">
    <property type="entry name" value="MFS_MdtG_SLC18_like"/>
    <property type="match status" value="1"/>
</dbReference>
<dbReference type="Proteomes" id="UP000290365">
    <property type="component" value="Chromosome"/>
</dbReference>
<feature type="transmembrane region" description="Helical" evidence="7">
    <location>
        <begin position="274"/>
        <end position="297"/>
    </location>
</feature>
<evidence type="ECO:0000256" key="3">
    <source>
        <dbReference type="ARBA" id="ARBA00022475"/>
    </source>
</evidence>
<dbReference type="InterPro" id="IPR050171">
    <property type="entry name" value="MFS_Transporters"/>
</dbReference>
<dbReference type="PROSITE" id="PS00216">
    <property type="entry name" value="SUGAR_TRANSPORT_1"/>
    <property type="match status" value="1"/>
</dbReference>
<evidence type="ECO:0000256" key="7">
    <source>
        <dbReference type="SAM" id="Phobius"/>
    </source>
</evidence>
<feature type="transmembrane region" description="Helical" evidence="7">
    <location>
        <begin position="55"/>
        <end position="72"/>
    </location>
</feature>
<keyword evidence="10" id="KW-1185">Reference proteome</keyword>
<proteinExistence type="predicted"/>
<feature type="transmembrane region" description="Helical" evidence="7">
    <location>
        <begin position="120"/>
        <end position="140"/>
    </location>
</feature>
<feature type="transmembrane region" description="Helical" evidence="7">
    <location>
        <begin position="78"/>
        <end position="99"/>
    </location>
</feature>
<feature type="transmembrane region" description="Helical" evidence="7">
    <location>
        <begin position="303"/>
        <end position="325"/>
    </location>
</feature>
<protein>
    <submittedName>
        <fullName evidence="9">MFS transporter</fullName>
    </submittedName>
</protein>
<dbReference type="Pfam" id="PF07690">
    <property type="entry name" value="MFS_1"/>
    <property type="match status" value="2"/>
</dbReference>
<dbReference type="InterPro" id="IPR011701">
    <property type="entry name" value="MFS"/>
</dbReference>
<feature type="transmembrane region" description="Helical" evidence="7">
    <location>
        <begin position="24"/>
        <end position="43"/>
    </location>
</feature>
<evidence type="ECO:0000256" key="4">
    <source>
        <dbReference type="ARBA" id="ARBA00022692"/>
    </source>
</evidence>
<dbReference type="GO" id="GO:0005886">
    <property type="term" value="C:plasma membrane"/>
    <property type="evidence" value="ECO:0007669"/>
    <property type="project" value="UniProtKB-SubCell"/>
</dbReference>
<dbReference type="EMBL" id="CP035758">
    <property type="protein sequence ID" value="QBD83573.1"/>
    <property type="molecule type" value="Genomic_DNA"/>
</dbReference>
<feature type="domain" description="Major facilitator superfamily (MFS) profile" evidence="8">
    <location>
        <begin position="1"/>
        <end position="387"/>
    </location>
</feature>
<comment type="subcellular location">
    <subcellularLocation>
        <location evidence="1">Cell membrane</location>
        <topology evidence="1">Multi-pass membrane protein</topology>
    </subcellularLocation>
</comment>
<dbReference type="SUPFAM" id="SSF103473">
    <property type="entry name" value="MFS general substrate transporter"/>
    <property type="match status" value="1"/>
</dbReference>
<dbReference type="InterPro" id="IPR005829">
    <property type="entry name" value="Sugar_transporter_CS"/>
</dbReference>
<keyword evidence="5 7" id="KW-1133">Transmembrane helix</keyword>
<evidence type="ECO:0000256" key="6">
    <source>
        <dbReference type="ARBA" id="ARBA00023136"/>
    </source>
</evidence>
<name>A0A4P6K6E5_KTERU</name>
<evidence type="ECO:0000259" key="8">
    <source>
        <dbReference type="PROSITE" id="PS50850"/>
    </source>
</evidence>
<sequence length="393" mass="41608">MVGLERSILPLLAEQSFGIASKTAILSFLVSFGLVKAGANLFAGRMTDRIGRKRILVLGWLIGLPVPLLIIFAPSWEWVVFANVLLGINQGWCWSTTVIMKIDLVGPKQRGLAMGLNEAAGYLAVSAAALAAGYLATTYALRPQPFILGIVFAGAGLALSWFGVRESRDYAALEALQMQSAPSNLVENAPSAHPSFVEIVAQTSWKNRTLFAVCQAGLVNNLNDGLSWGLFPLYFAAAGLSAEQIGLLVAAYPAVWGIGQLATGALSDRVGRKWLIVAGMLIQALGLGLIVLVHTFWPWLAGAVLLGVGTACVYPTLLAAIGDVVHPSYRATAVGVYRLWRDSGYAVGGLLAGILADLLGISFAIGVVSVLTFLSGLLAAAFLKETLVRRKFV</sequence>
<dbReference type="InterPro" id="IPR020846">
    <property type="entry name" value="MFS_dom"/>
</dbReference>
<keyword evidence="2" id="KW-0813">Transport</keyword>
<dbReference type="PANTHER" id="PTHR23517:SF3">
    <property type="entry name" value="INTEGRAL MEMBRANE TRANSPORT PROTEIN"/>
    <property type="match status" value="1"/>
</dbReference>
<dbReference type="InterPro" id="IPR036259">
    <property type="entry name" value="MFS_trans_sf"/>
</dbReference>
<gene>
    <name evidence="9" type="ORF">EPA93_23890</name>
</gene>
<evidence type="ECO:0000313" key="10">
    <source>
        <dbReference type="Proteomes" id="UP000290365"/>
    </source>
</evidence>
<evidence type="ECO:0000256" key="5">
    <source>
        <dbReference type="ARBA" id="ARBA00022989"/>
    </source>
</evidence>
<feature type="transmembrane region" description="Helical" evidence="7">
    <location>
        <begin position="337"/>
        <end position="355"/>
    </location>
</feature>
<dbReference type="Gene3D" id="1.20.1250.20">
    <property type="entry name" value="MFS general substrate transporter like domains"/>
    <property type="match status" value="2"/>
</dbReference>
<evidence type="ECO:0000313" key="9">
    <source>
        <dbReference type="EMBL" id="QBD83573.1"/>
    </source>
</evidence>
<accession>A0A4P6K6E5</accession>
<dbReference type="PANTHER" id="PTHR23517">
    <property type="entry name" value="RESISTANCE PROTEIN MDTM, PUTATIVE-RELATED-RELATED"/>
    <property type="match status" value="1"/>
</dbReference>
<reference evidence="9 10" key="1">
    <citation type="submission" date="2019-01" db="EMBL/GenBank/DDBJ databases">
        <title>Ktedonosporobacter rubrisoli SCAWS-G2.</title>
        <authorList>
            <person name="Huang Y."/>
            <person name="Yan B."/>
        </authorList>
    </citation>
    <scope>NUCLEOTIDE SEQUENCE [LARGE SCALE GENOMIC DNA]</scope>
    <source>
        <strain evidence="9 10">SCAWS-G2</strain>
    </source>
</reference>
<keyword evidence="3" id="KW-1003">Cell membrane</keyword>
<feature type="transmembrane region" description="Helical" evidence="7">
    <location>
        <begin position="361"/>
        <end position="383"/>
    </location>
</feature>
<keyword evidence="6 7" id="KW-0472">Membrane</keyword>
<feature type="transmembrane region" description="Helical" evidence="7">
    <location>
        <begin position="146"/>
        <end position="164"/>
    </location>
</feature>